<evidence type="ECO:0000256" key="1">
    <source>
        <dbReference type="SAM" id="MobiDB-lite"/>
    </source>
</evidence>
<evidence type="ECO:0000259" key="2">
    <source>
        <dbReference type="PROSITE" id="PS50146"/>
    </source>
</evidence>
<accession>A0A383VYK2</accession>
<dbReference type="PROSITE" id="PS50146">
    <property type="entry name" value="DAGK"/>
    <property type="match status" value="1"/>
</dbReference>
<name>A0A383VYK2_TETOB</name>
<dbReference type="GO" id="GO:0001727">
    <property type="term" value="F:lipid kinase activity"/>
    <property type="evidence" value="ECO:0007669"/>
    <property type="project" value="TreeGrafter"/>
</dbReference>
<evidence type="ECO:0000313" key="4">
    <source>
        <dbReference type="Proteomes" id="UP000256970"/>
    </source>
</evidence>
<dbReference type="Proteomes" id="UP000256970">
    <property type="component" value="Unassembled WGS sequence"/>
</dbReference>
<dbReference type="GO" id="GO:0046512">
    <property type="term" value="P:sphingosine biosynthetic process"/>
    <property type="evidence" value="ECO:0007669"/>
    <property type="project" value="TreeGrafter"/>
</dbReference>
<gene>
    <name evidence="3" type="ORF">BQ4739_LOCUS10516</name>
</gene>
<dbReference type="InterPro" id="IPR017438">
    <property type="entry name" value="ATP-NAD_kinase_N"/>
</dbReference>
<dbReference type="Gene3D" id="3.40.50.10330">
    <property type="entry name" value="Probable inorganic polyphosphate/atp-NAD kinase, domain 1"/>
    <property type="match status" value="1"/>
</dbReference>
<dbReference type="Pfam" id="PF00781">
    <property type="entry name" value="DAGK_cat"/>
    <property type="match status" value="1"/>
</dbReference>
<feature type="compositionally biased region" description="Low complexity" evidence="1">
    <location>
        <begin position="446"/>
        <end position="462"/>
    </location>
</feature>
<dbReference type="STRING" id="3088.A0A383VYK2"/>
<dbReference type="PANTHER" id="PTHR12358">
    <property type="entry name" value="SPHINGOSINE KINASE"/>
    <property type="match status" value="1"/>
</dbReference>
<keyword evidence="4" id="KW-1185">Reference proteome</keyword>
<proteinExistence type="predicted"/>
<dbReference type="SUPFAM" id="SSF111331">
    <property type="entry name" value="NAD kinase/diacylglycerol kinase-like"/>
    <property type="match status" value="1"/>
</dbReference>
<dbReference type="InterPro" id="IPR016064">
    <property type="entry name" value="NAD/diacylglycerol_kinase_sf"/>
</dbReference>
<reference evidence="3 4" key="1">
    <citation type="submission" date="2016-10" db="EMBL/GenBank/DDBJ databases">
        <authorList>
            <person name="Cai Z."/>
        </authorList>
    </citation>
    <scope>NUCLEOTIDE SEQUENCE [LARGE SCALE GENOMIC DNA]</scope>
</reference>
<dbReference type="InterPro" id="IPR001206">
    <property type="entry name" value="Diacylglycerol_kinase_cat_dom"/>
</dbReference>
<dbReference type="SMART" id="SM00046">
    <property type="entry name" value="DAGKc"/>
    <property type="match status" value="1"/>
</dbReference>
<sequence>MSAPDELQDPLLGADFVNITCHGVRATLVVDAEGGISYAPLKPRPGSRACCACCGCGKCQAQHLQQQVRIEGSWKPHRQQAVVNAADPAHAPLVPGCKVVGAALESPNTFRVWYYTQRSRSKARSGAAAAAPAFKLRKTLPFVCSSGTEAQALVQRVRQGASWHGRGKPLRLLAIINPSSGRGKSAKLFQKQVAPVLEDAAGMTLSRMVTQHAGHASELTRQLSLAAVDMLVFVGGDGTVFEGLQGLLSRPDWDAARLLPIAHVPGGSGNGLAHSCGLQDAATAAFCICKGVVSPMDVASVLQAPAEPGGSPRRMYSMLMATYGLMSNLDVGTEHLRWMGDTRFLLGLLREIVKSRSYQASIAWLPAEEDCCSSTSAAACSSSSSSSSSSSKPPVQGAAAPPSGPPELPGSNGCAAAAAGGSSAAAAGAQQGASISLQDVPPGPDLPLLSQLGGQLPLSLPRQPRPCSQPHPCLPPHWRLQQQPLQMWALFNPPFVAADFKVNPQGRLSSGHMDMMWVQGLTGLAGRLKALEVQVKAQQGGHVSEDCVTLNKVRAMVFEPQDSSTCLMLDGEVVPAAPIYLEVHQGLIRVLINPAHRVEPAADRSRQQLA</sequence>
<evidence type="ECO:0000313" key="3">
    <source>
        <dbReference type="EMBL" id="SZX70291.1"/>
    </source>
</evidence>
<protein>
    <recommendedName>
        <fullName evidence="2">DAGKc domain-containing protein</fullName>
    </recommendedName>
</protein>
<feature type="region of interest" description="Disordered" evidence="1">
    <location>
        <begin position="383"/>
        <end position="416"/>
    </location>
</feature>
<dbReference type="EMBL" id="FNXT01000984">
    <property type="protein sequence ID" value="SZX70291.1"/>
    <property type="molecule type" value="Genomic_DNA"/>
</dbReference>
<dbReference type="PANTHER" id="PTHR12358:SF31">
    <property type="entry name" value="ACYLGLYCEROL KINASE, MITOCHONDRIAL"/>
    <property type="match status" value="1"/>
</dbReference>
<dbReference type="GO" id="GO:0005737">
    <property type="term" value="C:cytoplasm"/>
    <property type="evidence" value="ECO:0007669"/>
    <property type="project" value="TreeGrafter"/>
</dbReference>
<organism evidence="3 4">
    <name type="scientific">Tetradesmus obliquus</name>
    <name type="common">Green alga</name>
    <name type="synonym">Acutodesmus obliquus</name>
    <dbReference type="NCBI Taxonomy" id="3088"/>
    <lineage>
        <taxon>Eukaryota</taxon>
        <taxon>Viridiplantae</taxon>
        <taxon>Chlorophyta</taxon>
        <taxon>core chlorophytes</taxon>
        <taxon>Chlorophyceae</taxon>
        <taxon>CS clade</taxon>
        <taxon>Sphaeropleales</taxon>
        <taxon>Scenedesmaceae</taxon>
        <taxon>Tetradesmus</taxon>
    </lineage>
</organism>
<dbReference type="AlphaFoldDB" id="A0A383VYK2"/>
<dbReference type="Gene3D" id="2.60.200.40">
    <property type="match status" value="1"/>
</dbReference>
<feature type="region of interest" description="Disordered" evidence="1">
    <location>
        <begin position="435"/>
        <end position="468"/>
    </location>
</feature>
<dbReference type="GO" id="GO:0016020">
    <property type="term" value="C:membrane"/>
    <property type="evidence" value="ECO:0007669"/>
    <property type="project" value="TreeGrafter"/>
</dbReference>
<dbReference type="GO" id="GO:0005524">
    <property type="term" value="F:ATP binding"/>
    <property type="evidence" value="ECO:0007669"/>
    <property type="project" value="UniProtKB-KW"/>
</dbReference>
<dbReference type="InterPro" id="IPR050187">
    <property type="entry name" value="Lipid_Phosphate_FormReg"/>
</dbReference>
<feature type="domain" description="DAGKc" evidence="2">
    <location>
        <begin position="167"/>
        <end position="305"/>
    </location>
</feature>